<protein>
    <submittedName>
        <fullName evidence="10">EamA family transporter RarD</fullName>
    </submittedName>
</protein>
<evidence type="ECO:0000256" key="2">
    <source>
        <dbReference type="ARBA" id="ARBA00007362"/>
    </source>
</evidence>
<organism evidence="10 11">
    <name type="scientific">Tahibacter amnicola</name>
    <dbReference type="NCBI Taxonomy" id="2976241"/>
    <lineage>
        <taxon>Bacteria</taxon>
        <taxon>Pseudomonadati</taxon>
        <taxon>Pseudomonadota</taxon>
        <taxon>Gammaproteobacteria</taxon>
        <taxon>Lysobacterales</taxon>
        <taxon>Rhodanobacteraceae</taxon>
        <taxon>Tahibacter</taxon>
    </lineage>
</organism>
<evidence type="ECO:0000256" key="3">
    <source>
        <dbReference type="ARBA" id="ARBA00022448"/>
    </source>
</evidence>
<evidence type="ECO:0000259" key="9">
    <source>
        <dbReference type="Pfam" id="PF00892"/>
    </source>
</evidence>
<keyword evidence="5 8" id="KW-0812">Transmembrane</keyword>
<dbReference type="PANTHER" id="PTHR22911:SF137">
    <property type="entry name" value="SOLUTE CARRIER FAMILY 35 MEMBER G2-RELATED"/>
    <property type="match status" value="1"/>
</dbReference>
<evidence type="ECO:0000256" key="1">
    <source>
        <dbReference type="ARBA" id="ARBA00004651"/>
    </source>
</evidence>
<sequence length="304" mass="33494">MSEQRRGLLLAASAYLIWGLIPIYFKAVATVPAQEILAHRIVWSTPVALLLILLLRQPWQFGQIIRTPRLLGLLLASALLVSTNWFIYTWAITHDRVLDTSLGYFINPLFTIALGVLVLRERLSRVQLAALVLAAVGVIWLIVARGELPWIALGLALSFGLYGLIRKHTCVNALNGFLVETVALVPLALIYLVWLEWTGAGLFVHAGTSLSLLLVLGGVLTAVPLSLFAAGVQRIPLTSLGFLQYASPSLVFLLAVFVYHEPFDRDRLMSFVFIWSGLAIVTGHSLWQRRRAPTSPLASSDDAH</sequence>
<name>A0ABY6BKY3_9GAMM</name>
<accession>A0ABY6BKY3</accession>
<dbReference type="InterPro" id="IPR004626">
    <property type="entry name" value="RarD"/>
</dbReference>
<feature type="transmembrane region" description="Helical" evidence="8">
    <location>
        <begin position="242"/>
        <end position="262"/>
    </location>
</feature>
<feature type="transmembrane region" description="Helical" evidence="8">
    <location>
        <begin position="177"/>
        <end position="197"/>
    </location>
</feature>
<evidence type="ECO:0000256" key="5">
    <source>
        <dbReference type="ARBA" id="ARBA00022692"/>
    </source>
</evidence>
<evidence type="ECO:0000256" key="8">
    <source>
        <dbReference type="SAM" id="Phobius"/>
    </source>
</evidence>
<evidence type="ECO:0000256" key="4">
    <source>
        <dbReference type="ARBA" id="ARBA00022475"/>
    </source>
</evidence>
<comment type="similarity">
    <text evidence="2">Belongs to the EamA transporter family.</text>
</comment>
<comment type="subcellular location">
    <subcellularLocation>
        <location evidence="1">Cell membrane</location>
        <topology evidence="1">Multi-pass membrane protein</topology>
    </subcellularLocation>
</comment>
<dbReference type="Proteomes" id="UP001064632">
    <property type="component" value="Chromosome"/>
</dbReference>
<proteinExistence type="inferred from homology"/>
<feature type="transmembrane region" description="Helical" evidence="8">
    <location>
        <begin position="209"/>
        <end position="230"/>
    </location>
</feature>
<dbReference type="PANTHER" id="PTHR22911">
    <property type="entry name" value="ACYL-MALONYL CONDENSING ENZYME-RELATED"/>
    <property type="match status" value="1"/>
</dbReference>
<feature type="domain" description="EamA" evidence="9">
    <location>
        <begin position="6"/>
        <end position="142"/>
    </location>
</feature>
<feature type="transmembrane region" description="Helical" evidence="8">
    <location>
        <begin position="7"/>
        <end position="25"/>
    </location>
</feature>
<gene>
    <name evidence="10" type="primary">rarD</name>
    <name evidence="10" type="ORF">N4264_11025</name>
</gene>
<evidence type="ECO:0000256" key="6">
    <source>
        <dbReference type="ARBA" id="ARBA00022989"/>
    </source>
</evidence>
<reference evidence="10" key="1">
    <citation type="submission" date="2022-09" db="EMBL/GenBank/DDBJ databases">
        <title>Tahibacter sp. nov., isolated from a fresh water.</title>
        <authorList>
            <person name="Baek J.H."/>
            <person name="Lee J.K."/>
            <person name="Kim J.M."/>
            <person name="Jeon C.O."/>
        </authorList>
    </citation>
    <scope>NUCLEOTIDE SEQUENCE</scope>
    <source>
        <strain evidence="10">W38</strain>
    </source>
</reference>
<evidence type="ECO:0000256" key="7">
    <source>
        <dbReference type="ARBA" id="ARBA00023136"/>
    </source>
</evidence>
<keyword evidence="7 8" id="KW-0472">Membrane</keyword>
<dbReference type="EMBL" id="CP104694">
    <property type="protein sequence ID" value="UXI70132.1"/>
    <property type="molecule type" value="Genomic_DNA"/>
</dbReference>
<feature type="transmembrane region" description="Helical" evidence="8">
    <location>
        <begin position="268"/>
        <end position="287"/>
    </location>
</feature>
<dbReference type="NCBIfam" id="TIGR00688">
    <property type="entry name" value="rarD"/>
    <property type="match status" value="1"/>
</dbReference>
<feature type="domain" description="EamA" evidence="9">
    <location>
        <begin position="151"/>
        <end position="282"/>
    </location>
</feature>
<dbReference type="InterPro" id="IPR000620">
    <property type="entry name" value="EamA_dom"/>
</dbReference>
<feature type="transmembrane region" description="Helical" evidence="8">
    <location>
        <begin position="149"/>
        <end position="165"/>
    </location>
</feature>
<feature type="transmembrane region" description="Helical" evidence="8">
    <location>
        <begin position="102"/>
        <end position="119"/>
    </location>
</feature>
<evidence type="ECO:0000313" key="10">
    <source>
        <dbReference type="EMBL" id="UXI70132.1"/>
    </source>
</evidence>
<dbReference type="RefSeq" id="WP_261697083.1">
    <property type="nucleotide sequence ID" value="NZ_CP104694.1"/>
</dbReference>
<feature type="transmembrane region" description="Helical" evidence="8">
    <location>
        <begin position="126"/>
        <end position="143"/>
    </location>
</feature>
<dbReference type="Pfam" id="PF00892">
    <property type="entry name" value="EamA"/>
    <property type="match status" value="2"/>
</dbReference>
<feature type="transmembrane region" description="Helical" evidence="8">
    <location>
        <begin position="37"/>
        <end position="55"/>
    </location>
</feature>
<evidence type="ECO:0000313" key="11">
    <source>
        <dbReference type="Proteomes" id="UP001064632"/>
    </source>
</evidence>
<keyword evidence="4" id="KW-1003">Cell membrane</keyword>
<dbReference type="SUPFAM" id="SSF103481">
    <property type="entry name" value="Multidrug resistance efflux transporter EmrE"/>
    <property type="match status" value="2"/>
</dbReference>
<feature type="transmembrane region" description="Helical" evidence="8">
    <location>
        <begin position="67"/>
        <end position="90"/>
    </location>
</feature>
<dbReference type="InterPro" id="IPR037185">
    <property type="entry name" value="EmrE-like"/>
</dbReference>
<keyword evidence="11" id="KW-1185">Reference proteome</keyword>
<keyword evidence="3" id="KW-0813">Transport</keyword>
<keyword evidence="6 8" id="KW-1133">Transmembrane helix</keyword>